<gene>
    <name evidence="3" type="ORF">H8F01_21090</name>
</gene>
<feature type="compositionally biased region" description="Basic and acidic residues" evidence="1">
    <location>
        <begin position="51"/>
        <end position="73"/>
    </location>
</feature>
<accession>A0A7G8Q3Y9</accession>
<organism evidence="3 4">
    <name type="scientific">Dyella telluris</name>
    <dbReference type="NCBI Taxonomy" id="2763498"/>
    <lineage>
        <taxon>Bacteria</taxon>
        <taxon>Pseudomonadati</taxon>
        <taxon>Pseudomonadota</taxon>
        <taxon>Gammaproteobacteria</taxon>
        <taxon>Lysobacterales</taxon>
        <taxon>Rhodanobacteraceae</taxon>
        <taxon>Dyella</taxon>
    </lineage>
</organism>
<feature type="signal peptide" evidence="2">
    <location>
        <begin position="1"/>
        <end position="21"/>
    </location>
</feature>
<evidence type="ECO:0000313" key="4">
    <source>
        <dbReference type="Proteomes" id="UP000515873"/>
    </source>
</evidence>
<dbReference type="KEGG" id="dtl:H8F01_21090"/>
<dbReference type="EMBL" id="CP060412">
    <property type="protein sequence ID" value="QNK01497.1"/>
    <property type="molecule type" value="Genomic_DNA"/>
</dbReference>
<dbReference type="RefSeq" id="WP_187056959.1">
    <property type="nucleotide sequence ID" value="NZ_CP060412.1"/>
</dbReference>
<feature type="compositionally biased region" description="Basic residues" evidence="1">
    <location>
        <begin position="74"/>
        <end position="85"/>
    </location>
</feature>
<name>A0A7G8Q3Y9_9GAMM</name>
<protein>
    <recommendedName>
        <fullName evidence="5">Pentapeptide MXKDX repeat protein</fullName>
    </recommendedName>
</protein>
<sequence>MRNLIPLALIASLFAMPMAAAAQHGHGGGGAPASMSMNHDAHGDAVSAEAKSAKAADEKVGPAVRDVSRDKSKGKGLAKTNGKGH</sequence>
<evidence type="ECO:0000256" key="2">
    <source>
        <dbReference type="SAM" id="SignalP"/>
    </source>
</evidence>
<dbReference type="Proteomes" id="UP000515873">
    <property type="component" value="Chromosome"/>
</dbReference>
<keyword evidence="2" id="KW-0732">Signal</keyword>
<evidence type="ECO:0008006" key="5">
    <source>
        <dbReference type="Google" id="ProtNLM"/>
    </source>
</evidence>
<evidence type="ECO:0000313" key="3">
    <source>
        <dbReference type="EMBL" id="QNK01497.1"/>
    </source>
</evidence>
<keyword evidence="4" id="KW-1185">Reference proteome</keyword>
<reference evidence="3 4" key="1">
    <citation type="submission" date="2020-08" db="EMBL/GenBank/DDBJ databases">
        <title>Dyella sp. G9 isolated from forest soil.</title>
        <authorList>
            <person name="Fu J."/>
            <person name="Qiu L."/>
        </authorList>
    </citation>
    <scope>NUCLEOTIDE SEQUENCE [LARGE SCALE GENOMIC DNA]</scope>
    <source>
        <strain evidence="3 4">G9</strain>
    </source>
</reference>
<evidence type="ECO:0000256" key="1">
    <source>
        <dbReference type="SAM" id="MobiDB-lite"/>
    </source>
</evidence>
<feature type="chain" id="PRO_5028825236" description="Pentapeptide MXKDX repeat protein" evidence="2">
    <location>
        <begin position="22"/>
        <end position="85"/>
    </location>
</feature>
<feature type="region of interest" description="Disordered" evidence="1">
    <location>
        <begin position="21"/>
        <end position="85"/>
    </location>
</feature>
<dbReference type="AlphaFoldDB" id="A0A7G8Q3Y9"/>
<proteinExistence type="predicted"/>